<dbReference type="SUPFAM" id="SSF52172">
    <property type="entry name" value="CheY-like"/>
    <property type="match status" value="1"/>
</dbReference>
<gene>
    <name evidence="6 11" type="primary">cheB</name>
    <name evidence="11" type="ORF">BN2476_70015</name>
</gene>
<dbReference type="GO" id="GO:0050568">
    <property type="term" value="F:protein-glutamine glutaminase activity"/>
    <property type="evidence" value="ECO:0007669"/>
    <property type="project" value="UniProtKB-UniRule"/>
</dbReference>
<comment type="PTM">
    <text evidence="6">Phosphorylated by CheA. Phosphorylation of the N-terminal regulatory domain activates the methylesterase activity.</text>
</comment>
<dbReference type="Pfam" id="PF00072">
    <property type="entry name" value="Response_reg"/>
    <property type="match status" value="1"/>
</dbReference>
<dbReference type="PANTHER" id="PTHR42872">
    <property type="entry name" value="PROTEIN-GLUTAMATE METHYLESTERASE/PROTEIN-GLUTAMINE GLUTAMINASE"/>
    <property type="match status" value="1"/>
</dbReference>
<evidence type="ECO:0000256" key="3">
    <source>
        <dbReference type="ARBA" id="ARBA00022553"/>
    </source>
</evidence>
<reference evidence="11" key="1">
    <citation type="submission" date="2016-12" db="EMBL/GenBank/DDBJ databases">
        <authorList>
            <person name="Moulin L."/>
        </authorList>
    </citation>
    <scope>NUCLEOTIDE SEQUENCE [LARGE SCALE GENOMIC DNA]</scope>
    <source>
        <strain evidence="11">STM 7183</strain>
    </source>
</reference>
<feature type="active site" evidence="6 7">
    <location>
        <position position="161"/>
    </location>
</feature>
<feature type="domain" description="Response regulatory" evidence="9">
    <location>
        <begin position="6"/>
        <end position="123"/>
    </location>
</feature>
<evidence type="ECO:0000256" key="5">
    <source>
        <dbReference type="ARBA" id="ARBA00048267"/>
    </source>
</evidence>
<keyword evidence="2 6" id="KW-0145">Chemotaxis</keyword>
<feature type="modified residue" description="4-aspartylphosphate" evidence="6 8">
    <location>
        <position position="57"/>
    </location>
</feature>
<dbReference type="EC" id="3.5.1.44" evidence="6"/>
<evidence type="ECO:0000256" key="8">
    <source>
        <dbReference type="PROSITE-ProRule" id="PRU00169"/>
    </source>
</evidence>
<proteinExistence type="inferred from homology"/>
<dbReference type="SUPFAM" id="SSF52738">
    <property type="entry name" value="Methylesterase CheB, C-terminal domain"/>
    <property type="match status" value="1"/>
</dbReference>
<dbReference type="AlphaFoldDB" id="A0A1N7RL38"/>
<dbReference type="Proteomes" id="UP000195569">
    <property type="component" value="Unassembled WGS sequence"/>
</dbReference>
<dbReference type="CDD" id="cd17541">
    <property type="entry name" value="REC_CheB-like"/>
    <property type="match status" value="1"/>
</dbReference>
<keyword evidence="3 6" id="KW-0597">Phosphoprotein</keyword>
<organism evidence="11 12">
    <name type="scientific">Paraburkholderia piptadeniae</name>
    <dbReference type="NCBI Taxonomy" id="1701573"/>
    <lineage>
        <taxon>Bacteria</taxon>
        <taxon>Pseudomonadati</taxon>
        <taxon>Pseudomonadota</taxon>
        <taxon>Betaproteobacteria</taxon>
        <taxon>Burkholderiales</taxon>
        <taxon>Burkholderiaceae</taxon>
        <taxon>Paraburkholderia</taxon>
    </lineage>
</organism>
<dbReference type="InterPro" id="IPR001789">
    <property type="entry name" value="Sig_transdc_resp-reg_receiver"/>
</dbReference>
<comment type="catalytic activity">
    <reaction evidence="5 6">
        <text>[protein]-L-glutamate 5-O-methyl ester + H2O = L-glutamyl-[protein] + methanol + H(+)</text>
        <dbReference type="Rhea" id="RHEA:23236"/>
        <dbReference type="Rhea" id="RHEA-COMP:10208"/>
        <dbReference type="Rhea" id="RHEA-COMP:10311"/>
        <dbReference type="ChEBI" id="CHEBI:15377"/>
        <dbReference type="ChEBI" id="CHEBI:15378"/>
        <dbReference type="ChEBI" id="CHEBI:17790"/>
        <dbReference type="ChEBI" id="CHEBI:29973"/>
        <dbReference type="ChEBI" id="CHEBI:82795"/>
        <dbReference type="EC" id="3.1.1.61"/>
    </reaction>
</comment>
<dbReference type="PROSITE" id="PS50122">
    <property type="entry name" value="CHEB"/>
    <property type="match status" value="1"/>
</dbReference>
<dbReference type="GO" id="GO:0005737">
    <property type="term" value="C:cytoplasm"/>
    <property type="evidence" value="ECO:0007669"/>
    <property type="project" value="UniProtKB-SubCell"/>
</dbReference>
<comment type="catalytic activity">
    <reaction evidence="6">
        <text>L-glutaminyl-[protein] + H2O = L-glutamyl-[protein] + NH4(+)</text>
        <dbReference type="Rhea" id="RHEA:16441"/>
        <dbReference type="Rhea" id="RHEA-COMP:10207"/>
        <dbReference type="Rhea" id="RHEA-COMP:10208"/>
        <dbReference type="ChEBI" id="CHEBI:15377"/>
        <dbReference type="ChEBI" id="CHEBI:28938"/>
        <dbReference type="ChEBI" id="CHEBI:29973"/>
        <dbReference type="ChEBI" id="CHEBI:30011"/>
        <dbReference type="EC" id="3.5.1.44"/>
    </reaction>
</comment>
<dbReference type="EC" id="3.1.1.61" evidence="6"/>
<keyword evidence="1 6" id="KW-0963">Cytoplasm</keyword>
<feature type="active site" evidence="6 7">
    <location>
        <position position="281"/>
    </location>
</feature>
<dbReference type="CDD" id="cd16432">
    <property type="entry name" value="CheB_Rec"/>
    <property type="match status" value="1"/>
</dbReference>
<dbReference type="GO" id="GO:0006935">
    <property type="term" value="P:chemotaxis"/>
    <property type="evidence" value="ECO:0007669"/>
    <property type="project" value="UniProtKB-UniRule"/>
</dbReference>
<comment type="caution">
    <text evidence="11">The sequence shown here is derived from an EMBL/GenBank/DDBJ whole genome shotgun (WGS) entry which is preliminary data.</text>
</comment>
<comment type="subcellular location">
    <subcellularLocation>
        <location evidence="6">Cytoplasm</location>
    </subcellularLocation>
</comment>
<evidence type="ECO:0000259" key="9">
    <source>
        <dbReference type="PROSITE" id="PS50110"/>
    </source>
</evidence>
<evidence type="ECO:0000256" key="6">
    <source>
        <dbReference type="HAMAP-Rule" id="MF_00099"/>
    </source>
</evidence>
<dbReference type="PANTHER" id="PTHR42872:SF6">
    <property type="entry name" value="PROTEIN-GLUTAMATE METHYLESTERASE_PROTEIN-GLUTAMINE GLUTAMINASE"/>
    <property type="match status" value="1"/>
</dbReference>
<dbReference type="InterPro" id="IPR000673">
    <property type="entry name" value="Sig_transdc_resp-reg_Me-estase"/>
</dbReference>
<dbReference type="Gene3D" id="3.40.50.180">
    <property type="entry name" value="Methylesterase CheB, C-terminal domain"/>
    <property type="match status" value="1"/>
</dbReference>
<dbReference type="PIRSF" id="PIRSF000876">
    <property type="entry name" value="RR_chemtxs_CheB"/>
    <property type="match status" value="1"/>
</dbReference>
<dbReference type="SMART" id="SM00448">
    <property type="entry name" value="REC"/>
    <property type="match status" value="1"/>
</dbReference>
<dbReference type="HAMAP" id="MF_00099">
    <property type="entry name" value="CheB_chemtxs"/>
    <property type="match status" value="1"/>
</dbReference>
<dbReference type="Gene3D" id="3.40.50.2300">
    <property type="match status" value="1"/>
</dbReference>
<dbReference type="EMBL" id="CYGY02000007">
    <property type="protein sequence ID" value="SIT35836.1"/>
    <property type="molecule type" value="Genomic_DNA"/>
</dbReference>
<feature type="domain" description="CheB-type methylesterase" evidence="10">
    <location>
        <begin position="147"/>
        <end position="338"/>
    </location>
</feature>
<protein>
    <recommendedName>
        <fullName evidence="6">Protein-glutamate methylesterase/protein-glutamine glutaminase</fullName>
        <ecNumber evidence="6">3.1.1.61</ecNumber>
        <ecNumber evidence="6">3.5.1.44</ecNumber>
    </recommendedName>
</protein>
<accession>A0A1N7RL38</accession>
<dbReference type="InterPro" id="IPR011006">
    <property type="entry name" value="CheY-like_superfamily"/>
</dbReference>
<dbReference type="InterPro" id="IPR035909">
    <property type="entry name" value="CheB_C"/>
</dbReference>
<evidence type="ECO:0000256" key="2">
    <source>
        <dbReference type="ARBA" id="ARBA00022500"/>
    </source>
</evidence>
<evidence type="ECO:0000313" key="12">
    <source>
        <dbReference type="Proteomes" id="UP000195569"/>
    </source>
</evidence>
<keyword evidence="12" id="KW-1185">Reference proteome</keyword>
<name>A0A1N7RL38_9BURK</name>
<comment type="similarity">
    <text evidence="6">Belongs to the CheB family.</text>
</comment>
<evidence type="ECO:0000256" key="4">
    <source>
        <dbReference type="ARBA" id="ARBA00022801"/>
    </source>
</evidence>
<evidence type="ECO:0000256" key="7">
    <source>
        <dbReference type="PROSITE-ProRule" id="PRU00050"/>
    </source>
</evidence>
<sequence length="338" mass="35698">MKPGMNIGIANDLPLAVEALRRVIALRPEHRVLWVAADGEEAVDFCAAHTPDVVLMDLIMPKLDGVEATRRIMARTPCPILVVTSSVGTNTWRVYEAMGAGALDAVDTPTLAERGVSDAAQLLLQKIDQIGRLMDRPTAPLDTARAPLRQDAQRLVAIGASAGGPAALATVLGSLPASFAAPIVIVQHVDKVFADGMAQWLDGQTPLTVRTAREGDVPCAGVALLAATNDHMLLTQHGALHYTREPADLPYRPSVDVFFHSVVEHWPGEALGVLLTGMGRDGAIGLKAMRAKGYDTIAQDEATSAVYGMPKAAAALGAARRIEPLGGIADHLAAFARR</sequence>
<dbReference type="PROSITE" id="PS50110">
    <property type="entry name" value="RESPONSE_REGULATORY"/>
    <property type="match status" value="1"/>
</dbReference>
<dbReference type="NCBIfam" id="NF009206">
    <property type="entry name" value="PRK12555.1"/>
    <property type="match status" value="1"/>
</dbReference>
<dbReference type="Pfam" id="PF01339">
    <property type="entry name" value="CheB_methylest"/>
    <property type="match status" value="1"/>
</dbReference>
<evidence type="ECO:0000256" key="1">
    <source>
        <dbReference type="ARBA" id="ARBA00022490"/>
    </source>
</evidence>
<evidence type="ECO:0000259" key="10">
    <source>
        <dbReference type="PROSITE" id="PS50122"/>
    </source>
</evidence>
<keyword evidence="4 6" id="KW-0378">Hydrolase</keyword>
<dbReference type="GO" id="GO:0008984">
    <property type="term" value="F:protein-glutamate methylesterase activity"/>
    <property type="evidence" value="ECO:0007669"/>
    <property type="project" value="UniProtKB-UniRule"/>
</dbReference>
<dbReference type="GO" id="GO:0000156">
    <property type="term" value="F:phosphorelay response regulator activity"/>
    <property type="evidence" value="ECO:0007669"/>
    <property type="project" value="InterPro"/>
</dbReference>
<feature type="active site" evidence="6 7">
    <location>
        <position position="188"/>
    </location>
</feature>
<comment type="function">
    <text evidence="6">Involved in chemotaxis. Part of a chemotaxis signal transduction system that modulates chemotaxis in response to various stimuli. Catalyzes the demethylation of specific methylglutamate residues introduced into the chemoreceptors (methyl-accepting chemotaxis proteins or MCP) by CheR. Also mediates the irreversible deamidation of specific glutamine residues to glutamic acid.</text>
</comment>
<comment type="domain">
    <text evidence="6">Contains a C-terminal catalytic domain, and an N-terminal region which modulates catalytic activity.</text>
</comment>
<evidence type="ECO:0000313" key="11">
    <source>
        <dbReference type="EMBL" id="SIT35836.1"/>
    </source>
</evidence>
<dbReference type="InterPro" id="IPR008248">
    <property type="entry name" value="CheB-like"/>
</dbReference>